<sequence>NIEVFGNHQNPIEEGWKEHLSDRKRLQKRTSDK</sequence>
<gene>
    <name evidence="2" type="ORF">S01H4_23986</name>
</gene>
<feature type="compositionally biased region" description="Basic and acidic residues" evidence="1">
    <location>
        <begin position="14"/>
        <end position="33"/>
    </location>
</feature>
<evidence type="ECO:0000313" key="2">
    <source>
        <dbReference type="EMBL" id="GAG82141.1"/>
    </source>
</evidence>
<protein>
    <submittedName>
        <fullName evidence="2">Uncharacterized protein</fullName>
    </submittedName>
</protein>
<dbReference type="EMBL" id="BART01011211">
    <property type="protein sequence ID" value="GAG82141.1"/>
    <property type="molecule type" value="Genomic_DNA"/>
</dbReference>
<feature type="region of interest" description="Disordered" evidence="1">
    <location>
        <begin position="1"/>
        <end position="33"/>
    </location>
</feature>
<proteinExistence type="predicted"/>
<reference evidence="2" key="1">
    <citation type="journal article" date="2014" name="Front. Microbiol.">
        <title>High frequency of phylogenetically diverse reductive dehalogenase-homologous genes in deep subseafloor sedimentary metagenomes.</title>
        <authorList>
            <person name="Kawai M."/>
            <person name="Futagami T."/>
            <person name="Toyoda A."/>
            <person name="Takaki Y."/>
            <person name="Nishi S."/>
            <person name="Hori S."/>
            <person name="Arai W."/>
            <person name="Tsubouchi T."/>
            <person name="Morono Y."/>
            <person name="Uchiyama I."/>
            <person name="Ito T."/>
            <person name="Fujiyama A."/>
            <person name="Inagaki F."/>
            <person name="Takami H."/>
        </authorList>
    </citation>
    <scope>NUCLEOTIDE SEQUENCE</scope>
    <source>
        <strain evidence="2">Expedition CK06-06</strain>
    </source>
</reference>
<feature type="non-terminal residue" evidence="2">
    <location>
        <position position="1"/>
    </location>
</feature>
<accession>X1CCZ2</accession>
<evidence type="ECO:0000256" key="1">
    <source>
        <dbReference type="SAM" id="MobiDB-lite"/>
    </source>
</evidence>
<organism evidence="2">
    <name type="scientific">marine sediment metagenome</name>
    <dbReference type="NCBI Taxonomy" id="412755"/>
    <lineage>
        <taxon>unclassified sequences</taxon>
        <taxon>metagenomes</taxon>
        <taxon>ecological metagenomes</taxon>
    </lineage>
</organism>
<name>X1CCZ2_9ZZZZ</name>
<comment type="caution">
    <text evidence="2">The sequence shown here is derived from an EMBL/GenBank/DDBJ whole genome shotgun (WGS) entry which is preliminary data.</text>
</comment>
<dbReference type="AlphaFoldDB" id="X1CCZ2"/>